<comment type="caution">
    <text evidence="3">The sequence shown here is derived from an EMBL/GenBank/DDBJ whole genome shotgun (WGS) entry which is preliminary data.</text>
</comment>
<proteinExistence type="predicted"/>
<evidence type="ECO:0008006" key="5">
    <source>
        <dbReference type="Google" id="ProtNLM"/>
    </source>
</evidence>
<keyword evidence="4" id="KW-1185">Reference proteome</keyword>
<dbReference type="Proteomes" id="UP000605733">
    <property type="component" value="Unassembled WGS sequence"/>
</dbReference>
<dbReference type="Pfam" id="PF03235">
    <property type="entry name" value="GmrSD_N"/>
    <property type="match status" value="1"/>
</dbReference>
<dbReference type="RefSeq" id="WP_011710448.1">
    <property type="nucleotide sequence ID" value="NZ_BMIX01000001.1"/>
</dbReference>
<accession>A0ABQ1WCA4</accession>
<feature type="domain" description="DUF7834" evidence="2">
    <location>
        <begin position="216"/>
        <end position="461"/>
    </location>
</feature>
<dbReference type="PANTHER" id="PTHR35149">
    <property type="entry name" value="SLL5132 PROTEIN"/>
    <property type="match status" value="1"/>
</dbReference>
<protein>
    <recommendedName>
        <fullName evidence="5">DUF262 domain-containing protein</fullName>
    </recommendedName>
</protein>
<reference evidence="4" key="1">
    <citation type="journal article" date="2019" name="Int. J. Syst. Evol. Microbiol.">
        <title>The Global Catalogue of Microorganisms (GCM) 10K type strain sequencing project: providing services to taxonomists for standard genome sequencing and annotation.</title>
        <authorList>
            <consortium name="The Broad Institute Genomics Platform"/>
            <consortium name="The Broad Institute Genome Sequencing Center for Infectious Disease"/>
            <person name="Wu L."/>
            <person name="Ma J."/>
        </authorList>
    </citation>
    <scope>NUCLEOTIDE SEQUENCE [LARGE SCALE GENOMIC DNA]</scope>
    <source>
        <strain evidence="4">CGMCC 1.15422</strain>
    </source>
</reference>
<sequence>METVSEPNLVQNKKTNDLADLLEVGTIRVGQLLQSSNTRLIIPEFQRPYVWDERHIEELIKDWKDHFYFEPTGFFKEDAIEYFLGSVIIHENNGILEIIDGQQRITTLLIMDYVWNKDNSALEQDRMNLNYHSQISFINIKSNKNFLKSLENDQIAKDFLKIASKLVVSVVLTKSEDEAFIFFDSQNNRGVPLDEVDFFKSYHLRELHGKDVFLKHFARKFDQVNINSRSRNGHNNLNNLNELFIKMLWRIRYWSKGSLMFPKRRSILDTFQKNTLKFERNDEVRFYPNRNNMLGESLTIDENLNQILNSSINFSTFSGNALPFSVTQPIQKGIGFFLFTEKYDELYDQLFIKSNIASLIPINKLINQVHNFYFVNLYQITVVSFFDKYGEDKILSFALILEHMLGAYRMNRASIQDKSPIVLLRVYCNFLQVIQNSYLPTEVISEAFEAVPEDFYSGFKYNNEEILDSNGKPLSPARQNYYKAVINFYGPHRQNNIVLKNKKNWIHAYLNR</sequence>
<name>A0ABQ1WCA4_9FLAO</name>
<dbReference type="InterPro" id="IPR004919">
    <property type="entry name" value="GmrSD_N"/>
</dbReference>
<dbReference type="Pfam" id="PF25202">
    <property type="entry name" value="DUF7834"/>
    <property type="match status" value="1"/>
</dbReference>
<feature type="domain" description="GmrSD restriction endonucleases N-terminal" evidence="1">
    <location>
        <begin position="30"/>
        <end position="203"/>
    </location>
</feature>
<dbReference type="EMBL" id="BMIX01000001">
    <property type="protein sequence ID" value="GGG23263.1"/>
    <property type="molecule type" value="Genomic_DNA"/>
</dbReference>
<dbReference type="PANTHER" id="PTHR35149:SF2">
    <property type="entry name" value="DUF262 DOMAIN-CONTAINING PROTEIN"/>
    <property type="match status" value="1"/>
</dbReference>
<evidence type="ECO:0000259" key="2">
    <source>
        <dbReference type="Pfam" id="PF25202"/>
    </source>
</evidence>
<gene>
    <name evidence="3" type="ORF">GCM10011532_02980</name>
</gene>
<evidence type="ECO:0000313" key="4">
    <source>
        <dbReference type="Proteomes" id="UP000605733"/>
    </source>
</evidence>
<dbReference type="InterPro" id="IPR057156">
    <property type="entry name" value="DUF7834"/>
</dbReference>
<evidence type="ECO:0000313" key="3">
    <source>
        <dbReference type="EMBL" id="GGG23263.1"/>
    </source>
</evidence>
<organism evidence="3 4">
    <name type="scientific">Christiangramia forsetii</name>
    <dbReference type="NCBI Taxonomy" id="411153"/>
    <lineage>
        <taxon>Bacteria</taxon>
        <taxon>Pseudomonadati</taxon>
        <taxon>Bacteroidota</taxon>
        <taxon>Flavobacteriia</taxon>
        <taxon>Flavobacteriales</taxon>
        <taxon>Flavobacteriaceae</taxon>
        <taxon>Christiangramia</taxon>
    </lineage>
</organism>
<evidence type="ECO:0000259" key="1">
    <source>
        <dbReference type="Pfam" id="PF03235"/>
    </source>
</evidence>